<evidence type="ECO:0000256" key="4">
    <source>
        <dbReference type="ARBA" id="ARBA00022884"/>
    </source>
</evidence>
<dbReference type="Proteomes" id="UP000050417">
    <property type="component" value="Unassembled WGS sequence"/>
</dbReference>
<dbReference type="AlphaFoldDB" id="A0A0P6WYP8"/>
<dbReference type="STRING" id="1134406.ADN00_14270"/>
<dbReference type="GO" id="GO:0003723">
    <property type="term" value="F:RNA binding"/>
    <property type="evidence" value="ECO:0007669"/>
    <property type="project" value="UniProtKB-KW"/>
</dbReference>
<dbReference type="RefSeq" id="WP_075063704.1">
    <property type="nucleotide sequence ID" value="NZ_LGCL01000034.1"/>
</dbReference>
<name>A0A0P6WYP8_9CHLR</name>
<dbReference type="NCBIfam" id="TIGR01870">
    <property type="entry name" value="cas_TM1810_Csm2"/>
    <property type="match status" value="1"/>
</dbReference>
<keyword evidence="5" id="KW-0051">Antiviral defense</keyword>
<reference evidence="7 8" key="1">
    <citation type="submission" date="2015-07" db="EMBL/GenBank/DDBJ databases">
        <title>Genome sequence of Ornatilinea apprima DSM 23815.</title>
        <authorList>
            <person name="Hemp J."/>
            <person name="Ward L.M."/>
            <person name="Pace L.A."/>
            <person name="Fischer W.W."/>
        </authorList>
    </citation>
    <scope>NUCLEOTIDE SEQUENCE [LARGE SCALE GENOMIC DNA]</scope>
    <source>
        <strain evidence="7 8">P3M-1</strain>
    </source>
</reference>
<comment type="similarity">
    <text evidence="2">Belongs to the CRISPR-associated Csm2 family.</text>
</comment>
<gene>
    <name evidence="7" type="ORF">ADN00_14270</name>
</gene>
<organism evidence="7 8">
    <name type="scientific">Ornatilinea apprima</name>
    <dbReference type="NCBI Taxonomy" id="1134406"/>
    <lineage>
        <taxon>Bacteria</taxon>
        <taxon>Bacillati</taxon>
        <taxon>Chloroflexota</taxon>
        <taxon>Anaerolineae</taxon>
        <taxon>Anaerolineales</taxon>
        <taxon>Anaerolineaceae</taxon>
        <taxon>Ornatilinea</taxon>
    </lineage>
</organism>
<dbReference type="OrthoDB" id="1862673at2"/>
<sequence length="127" mass="14494">MSVQQIMTADETGEKLVQFASETADKLVKASLTRAQIRNIFTEVRQIESLWGMNRADALRRLNMLKPKLAYQTARTPQMKDLQSVLSEAITLVSNAASDEEKDQRFERFMDLFEAILAYHRAKGGRN</sequence>
<dbReference type="InterPro" id="IPR010149">
    <property type="entry name" value="CRISPR-assoc_prot_Csm2_III-A"/>
</dbReference>
<comment type="caution">
    <text evidence="7">The sequence shown here is derived from an EMBL/GenBank/DDBJ whole genome shotgun (WGS) entry which is preliminary data.</text>
</comment>
<comment type="function">
    <text evidence="1">This subunit may be involved in monitoring complementarity of crRNA and target RNA.</text>
</comment>
<protein>
    <recommendedName>
        <fullName evidence="3">CRISPR system Cms protein Csm2</fullName>
    </recommendedName>
    <alternativeName>
        <fullName evidence="6">CRISPR type III A-associated protein Csm2</fullName>
    </alternativeName>
</protein>
<proteinExistence type="inferred from homology"/>
<keyword evidence="8" id="KW-1185">Reference proteome</keyword>
<evidence type="ECO:0000313" key="7">
    <source>
        <dbReference type="EMBL" id="KPL73733.1"/>
    </source>
</evidence>
<keyword evidence="4" id="KW-0694">RNA-binding</keyword>
<dbReference type="Pfam" id="PF03750">
    <property type="entry name" value="Csm2_III-A"/>
    <property type="match status" value="1"/>
</dbReference>
<evidence type="ECO:0000313" key="8">
    <source>
        <dbReference type="Proteomes" id="UP000050417"/>
    </source>
</evidence>
<evidence type="ECO:0000256" key="3">
    <source>
        <dbReference type="ARBA" id="ARBA00016118"/>
    </source>
</evidence>
<evidence type="ECO:0000256" key="1">
    <source>
        <dbReference type="ARBA" id="ARBA00003640"/>
    </source>
</evidence>
<evidence type="ECO:0000256" key="5">
    <source>
        <dbReference type="ARBA" id="ARBA00023118"/>
    </source>
</evidence>
<accession>A0A0P6WYP8</accession>
<evidence type="ECO:0000256" key="6">
    <source>
        <dbReference type="ARBA" id="ARBA00031723"/>
    </source>
</evidence>
<dbReference type="GO" id="GO:0051607">
    <property type="term" value="P:defense response to virus"/>
    <property type="evidence" value="ECO:0007669"/>
    <property type="project" value="UniProtKB-KW"/>
</dbReference>
<evidence type="ECO:0000256" key="2">
    <source>
        <dbReference type="ARBA" id="ARBA00006896"/>
    </source>
</evidence>
<dbReference type="EMBL" id="LGCL01000034">
    <property type="protein sequence ID" value="KPL73733.1"/>
    <property type="molecule type" value="Genomic_DNA"/>
</dbReference>